<evidence type="ECO:0000313" key="2">
    <source>
        <dbReference type="Proteomes" id="UP000006166"/>
    </source>
</evidence>
<dbReference type="AlphaFoldDB" id="A0A806C7R3"/>
<name>A0A806C7R3_9SPIR</name>
<dbReference type="Proteomes" id="UP000006166">
    <property type="component" value="Plasmid SV1_lp32-12"/>
</dbReference>
<reference evidence="1 2" key="1">
    <citation type="journal article" date="2011" name="J. Bacteriol.">
        <title>Whole genome sequence of an unusual Borrelia burgdorferi sensu lato isolate.</title>
        <authorList>
            <person name="Casjens S.R."/>
            <person name="Fraser-Liggett C.M."/>
            <person name="Mongodin E.F."/>
            <person name="Qiu W.G."/>
            <person name="Dunn J.J."/>
            <person name="Luft B.J."/>
            <person name="Schutzer S.E."/>
        </authorList>
    </citation>
    <scope>NUCLEOTIDE SEQUENCE [LARGE SCALE GENOMIC DNA]</scope>
    <source>
        <strain evidence="1 2">SV1</strain>
    </source>
</reference>
<proteinExistence type="predicted"/>
<geneLocation type="plasmid" evidence="1 2">
    <name>SV1_lp32-12</name>
</geneLocation>
<protein>
    <submittedName>
        <fullName evidence="1">Uncharacterized protein</fullName>
    </submittedName>
</protein>
<gene>
    <name evidence="1" type="ORF">BSV1_X11</name>
</gene>
<keyword evidence="1" id="KW-0614">Plasmid</keyword>
<accession>A0A806C7R3</accession>
<organism evidence="1 2">
    <name type="scientific">Borreliella finlandensis</name>
    <dbReference type="NCBI Taxonomy" id="498741"/>
    <lineage>
        <taxon>Bacteria</taxon>
        <taxon>Pseudomonadati</taxon>
        <taxon>Spirochaetota</taxon>
        <taxon>Spirochaetia</taxon>
        <taxon>Spirochaetales</taxon>
        <taxon>Borreliaceae</taxon>
        <taxon>Borreliella</taxon>
    </lineage>
</organism>
<evidence type="ECO:0000313" key="1">
    <source>
        <dbReference type="EMBL" id="ACN93269.1"/>
    </source>
</evidence>
<sequence>MLLKKLIKILYLKKLSKYRKDRKLNINMKIKMKLNILAYYKST</sequence>
<dbReference type="EMBL" id="CP001516">
    <property type="protein sequence ID" value="ACN93269.1"/>
    <property type="molecule type" value="Genomic_DNA"/>
</dbReference>
<keyword evidence="2" id="KW-1185">Reference proteome</keyword>